<evidence type="ECO:0000313" key="4">
    <source>
        <dbReference type="Proteomes" id="UP000029067"/>
    </source>
</evidence>
<dbReference type="InterPro" id="IPR015797">
    <property type="entry name" value="NUDIX_hydrolase-like_dom_sf"/>
</dbReference>
<protein>
    <submittedName>
        <fullName evidence="3">NUDIX hydrolase</fullName>
        <ecNumber evidence="3">3.6.1.13</ecNumber>
    </submittedName>
</protein>
<dbReference type="CDD" id="cd18873">
    <property type="entry name" value="NUDIX_NadM_like"/>
    <property type="match status" value="1"/>
</dbReference>
<comment type="caution">
    <text evidence="3">The sequence shown here is derived from an EMBL/GenBank/DDBJ whole genome shotgun (WGS) entry which is preliminary data.</text>
</comment>
<dbReference type="EMBL" id="JGYV01000001">
    <property type="protein sequence ID" value="KFI65599.1"/>
    <property type="molecule type" value="Genomic_DNA"/>
</dbReference>
<dbReference type="SUPFAM" id="SSF46785">
    <property type="entry name" value="Winged helix' DNA-binding domain"/>
    <property type="match status" value="1"/>
</dbReference>
<dbReference type="EC" id="3.6.1.13" evidence="3"/>
<dbReference type="Proteomes" id="UP000029067">
    <property type="component" value="Unassembled WGS sequence"/>
</dbReference>
<dbReference type="Gene3D" id="1.10.10.10">
    <property type="entry name" value="Winged helix-like DNA-binding domain superfamily/Winged helix DNA-binding domain"/>
    <property type="match status" value="1"/>
</dbReference>
<reference evidence="3 4" key="1">
    <citation type="submission" date="2014-03" db="EMBL/GenBank/DDBJ databases">
        <title>Genomics of Bifidobacteria.</title>
        <authorList>
            <person name="Ventura M."/>
            <person name="Milani C."/>
            <person name="Lugli G.A."/>
        </authorList>
    </citation>
    <scope>NUCLEOTIDE SEQUENCE [LARGE SCALE GENOMIC DNA]</scope>
    <source>
        <strain evidence="3 4">LMG 10738</strain>
    </source>
</reference>
<evidence type="ECO:0000259" key="2">
    <source>
        <dbReference type="PROSITE" id="PS51462"/>
    </source>
</evidence>
<dbReference type="SUPFAM" id="SSF55811">
    <property type="entry name" value="Nudix"/>
    <property type="match status" value="1"/>
</dbReference>
<feature type="region of interest" description="Disordered" evidence="1">
    <location>
        <begin position="239"/>
        <end position="264"/>
    </location>
</feature>
<accession>A0A087B3J9</accession>
<dbReference type="Gene3D" id="3.90.79.10">
    <property type="entry name" value="Nucleoside Triphosphate Pyrophosphohydrolase"/>
    <property type="match status" value="1"/>
</dbReference>
<gene>
    <name evidence="3" type="ORF">BCUN_0094</name>
</gene>
<dbReference type="eggNOG" id="COG1051">
    <property type="taxonomic scope" value="Bacteria"/>
</dbReference>
<dbReference type="RefSeq" id="WP_033514861.1">
    <property type="nucleotide sequence ID" value="NZ_JGYV01000001.1"/>
</dbReference>
<dbReference type="InterPro" id="IPR036388">
    <property type="entry name" value="WH-like_DNA-bd_sf"/>
</dbReference>
<keyword evidence="4" id="KW-1185">Reference proteome</keyword>
<sequence length="264" mass="29339">MTQGNVSERRTAQPDLGVTSVILALDPSTGERGRLWLPLVRRVNEPFRGRWALPGGPVRADRSLEHCAMESLADTTDLRPAYLEQLYTFGGPTRSAGAVPMVSICYWALVGQTDVSALQPRDNVHWFPEDELPDLAFDHARIVRYALWRLRHRMDTPDVVRQLVGEPFTLGQLHRVTEAVLGASVDLANFRRKSLASGRLEDTGQLLREGVRRPAALYRFRAQDDRHAVSGGLPHGWDISESMPLTEDGPDSDDALAALTTSPR</sequence>
<evidence type="ECO:0000256" key="1">
    <source>
        <dbReference type="SAM" id="MobiDB-lite"/>
    </source>
</evidence>
<dbReference type="PANTHER" id="PTHR43736">
    <property type="entry name" value="ADP-RIBOSE PYROPHOSPHATASE"/>
    <property type="match status" value="1"/>
</dbReference>
<dbReference type="STRING" id="1688.BCUN_0094"/>
<keyword evidence="3" id="KW-0378">Hydrolase</keyword>
<dbReference type="PROSITE" id="PS51462">
    <property type="entry name" value="NUDIX"/>
    <property type="match status" value="1"/>
</dbReference>
<dbReference type="OrthoDB" id="9786141at2"/>
<organism evidence="3 4">
    <name type="scientific">Bifidobacterium cuniculi</name>
    <dbReference type="NCBI Taxonomy" id="1688"/>
    <lineage>
        <taxon>Bacteria</taxon>
        <taxon>Bacillati</taxon>
        <taxon>Actinomycetota</taxon>
        <taxon>Actinomycetes</taxon>
        <taxon>Bifidobacteriales</taxon>
        <taxon>Bifidobacteriaceae</taxon>
        <taxon>Bifidobacterium</taxon>
    </lineage>
</organism>
<evidence type="ECO:0000313" key="3">
    <source>
        <dbReference type="EMBL" id="KFI65599.1"/>
    </source>
</evidence>
<feature type="domain" description="Nudix hydrolase" evidence="2">
    <location>
        <begin position="15"/>
        <end position="151"/>
    </location>
</feature>
<dbReference type="Pfam" id="PF00293">
    <property type="entry name" value="NUDIX"/>
    <property type="match status" value="1"/>
</dbReference>
<name>A0A087B3J9_9BIFI</name>
<dbReference type="Pfam" id="PF21906">
    <property type="entry name" value="WHD_NrtR"/>
    <property type="match status" value="1"/>
</dbReference>
<dbReference type="InterPro" id="IPR036390">
    <property type="entry name" value="WH_DNA-bd_sf"/>
</dbReference>
<dbReference type="InterPro" id="IPR000086">
    <property type="entry name" value="NUDIX_hydrolase_dom"/>
</dbReference>
<dbReference type="AlphaFoldDB" id="A0A087B3J9"/>
<dbReference type="InterPro" id="IPR054105">
    <property type="entry name" value="WHD_NrtR"/>
</dbReference>
<proteinExistence type="predicted"/>
<dbReference type="GO" id="GO:0047631">
    <property type="term" value="F:ADP-ribose diphosphatase activity"/>
    <property type="evidence" value="ECO:0007669"/>
    <property type="project" value="UniProtKB-EC"/>
</dbReference>
<dbReference type="PANTHER" id="PTHR43736:SF4">
    <property type="entry name" value="SLR1690 PROTEIN"/>
    <property type="match status" value="1"/>
</dbReference>